<protein>
    <submittedName>
        <fullName evidence="2">Uncharacterized protein</fullName>
    </submittedName>
</protein>
<name>A0ABR0B9K6_9CRUS</name>
<proteinExistence type="predicted"/>
<feature type="compositionally biased region" description="Basic and acidic residues" evidence="1">
    <location>
        <begin position="19"/>
        <end position="39"/>
    </location>
</feature>
<sequence>MHSGSTSDRQMSATGPLHQQDHRTDRASAGDRKGGGVERELLPVGGEARIGDRVCVALVVDDDPPIGVPVGDVDRAVRVPLRGQNHRLLTTHLASASERFKSGVRKRLSHPGEGCNAFLVGRGEAPREGDGERLKARIVGEERWCILQ</sequence>
<accession>A0ABR0B9K6</accession>
<gene>
    <name evidence="2" type="ORF">OUZ56_032671</name>
</gene>
<evidence type="ECO:0000256" key="1">
    <source>
        <dbReference type="SAM" id="MobiDB-lite"/>
    </source>
</evidence>
<comment type="caution">
    <text evidence="2">The sequence shown here is derived from an EMBL/GenBank/DDBJ whole genome shotgun (WGS) entry which is preliminary data.</text>
</comment>
<dbReference type="EMBL" id="JAOYFB010000041">
    <property type="protein sequence ID" value="KAK4045262.1"/>
    <property type="molecule type" value="Genomic_DNA"/>
</dbReference>
<reference evidence="2 3" key="1">
    <citation type="journal article" date="2023" name="Nucleic Acids Res.">
        <title>The hologenome of Daphnia magna reveals possible DNA methylation and microbiome-mediated evolution of the host genome.</title>
        <authorList>
            <person name="Chaturvedi A."/>
            <person name="Li X."/>
            <person name="Dhandapani V."/>
            <person name="Marshall H."/>
            <person name="Kissane S."/>
            <person name="Cuenca-Cambronero M."/>
            <person name="Asole G."/>
            <person name="Calvet F."/>
            <person name="Ruiz-Romero M."/>
            <person name="Marangio P."/>
            <person name="Guigo R."/>
            <person name="Rago D."/>
            <person name="Mirbahai L."/>
            <person name="Eastwood N."/>
            <person name="Colbourne J.K."/>
            <person name="Zhou J."/>
            <person name="Mallon E."/>
            <person name="Orsini L."/>
        </authorList>
    </citation>
    <scope>NUCLEOTIDE SEQUENCE [LARGE SCALE GENOMIC DNA]</scope>
    <source>
        <strain evidence="2">LRV0_1</strain>
    </source>
</reference>
<feature type="compositionally biased region" description="Polar residues" evidence="1">
    <location>
        <begin position="1"/>
        <end position="13"/>
    </location>
</feature>
<evidence type="ECO:0000313" key="3">
    <source>
        <dbReference type="Proteomes" id="UP001234178"/>
    </source>
</evidence>
<organism evidence="2 3">
    <name type="scientific">Daphnia magna</name>
    <dbReference type="NCBI Taxonomy" id="35525"/>
    <lineage>
        <taxon>Eukaryota</taxon>
        <taxon>Metazoa</taxon>
        <taxon>Ecdysozoa</taxon>
        <taxon>Arthropoda</taxon>
        <taxon>Crustacea</taxon>
        <taxon>Branchiopoda</taxon>
        <taxon>Diplostraca</taxon>
        <taxon>Cladocera</taxon>
        <taxon>Anomopoda</taxon>
        <taxon>Daphniidae</taxon>
        <taxon>Daphnia</taxon>
    </lineage>
</organism>
<keyword evidence="3" id="KW-1185">Reference proteome</keyword>
<evidence type="ECO:0000313" key="2">
    <source>
        <dbReference type="EMBL" id="KAK4045262.1"/>
    </source>
</evidence>
<dbReference type="Proteomes" id="UP001234178">
    <property type="component" value="Unassembled WGS sequence"/>
</dbReference>
<feature type="region of interest" description="Disordered" evidence="1">
    <location>
        <begin position="1"/>
        <end position="39"/>
    </location>
</feature>